<reference evidence="1 2" key="1">
    <citation type="submission" date="2018-05" db="EMBL/GenBank/DDBJ databases">
        <title>Genomic Encyclopedia of Type Strains, Phase IV (KMG-IV): sequencing the most valuable type-strain genomes for metagenomic binning, comparative biology and taxonomic classification.</title>
        <authorList>
            <person name="Goeker M."/>
        </authorList>
    </citation>
    <scope>NUCLEOTIDE SEQUENCE [LARGE SCALE GENOMIC DNA]</scope>
    <source>
        <strain evidence="1 2">DSM 28816</strain>
    </source>
</reference>
<protein>
    <submittedName>
        <fullName evidence="1">Methyltransferase family protein</fullName>
    </submittedName>
</protein>
<dbReference type="Proteomes" id="UP000247523">
    <property type="component" value="Unassembled WGS sequence"/>
</dbReference>
<dbReference type="SUPFAM" id="SSF53335">
    <property type="entry name" value="S-adenosyl-L-methionine-dependent methyltransferases"/>
    <property type="match status" value="1"/>
</dbReference>
<keyword evidence="1" id="KW-0808">Transferase</keyword>
<dbReference type="PANTHER" id="PTHR43861">
    <property type="entry name" value="TRANS-ACONITATE 2-METHYLTRANSFERASE-RELATED"/>
    <property type="match status" value="1"/>
</dbReference>
<organism evidence="1 2">
    <name type="scientific">Lachnotalea glycerini</name>
    <dbReference type="NCBI Taxonomy" id="1763509"/>
    <lineage>
        <taxon>Bacteria</taxon>
        <taxon>Bacillati</taxon>
        <taxon>Bacillota</taxon>
        <taxon>Clostridia</taxon>
        <taxon>Lachnospirales</taxon>
        <taxon>Lachnospiraceae</taxon>
        <taxon>Lachnotalea</taxon>
    </lineage>
</organism>
<gene>
    <name evidence="1" type="ORF">C8E03_103420</name>
</gene>
<dbReference type="RefSeq" id="WP_094378329.1">
    <property type="nucleotide sequence ID" value="NZ_QICS01000003.1"/>
</dbReference>
<dbReference type="Gene3D" id="3.40.50.150">
    <property type="entry name" value="Vaccinia Virus protein VP39"/>
    <property type="match status" value="1"/>
</dbReference>
<dbReference type="GO" id="GO:0032259">
    <property type="term" value="P:methylation"/>
    <property type="evidence" value="ECO:0007669"/>
    <property type="project" value="UniProtKB-KW"/>
</dbReference>
<dbReference type="GO" id="GO:0008168">
    <property type="term" value="F:methyltransferase activity"/>
    <property type="evidence" value="ECO:0007669"/>
    <property type="project" value="UniProtKB-KW"/>
</dbReference>
<evidence type="ECO:0000313" key="1">
    <source>
        <dbReference type="EMBL" id="PXV91849.1"/>
    </source>
</evidence>
<accession>A0A255I7K7</accession>
<dbReference type="Pfam" id="PF13489">
    <property type="entry name" value="Methyltransf_23"/>
    <property type="match status" value="1"/>
</dbReference>
<sequence length="286" mass="33538">MKFAHDELKNVENCPWCSHDQYTEEYSNENGCKVVRCNNCGLVYSTKVLNEKGINNYWNNYTNKLHMADTKLADDRVKMYQLEYDFISKFIKKRDNSILDIGCSRGMFLDFFHNNDNVCYGIEIDEVAAAIAKKKYTVWTQDICKLKIEQKFDLIIMRGTIQYFLDPRKTFEKIVSLLNEKGIIYITSSPNADSLCFKLFKEKFSVPVGETDYYAFNRNVIEAFMNDNKINLLTDYCFYETTPYADIKKDIVRVADAIQKQEKGEKIEQKSPPFYNNMLTLVFKKD</sequence>
<evidence type="ECO:0000313" key="2">
    <source>
        <dbReference type="Proteomes" id="UP000247523"/>
    </source>
</evidence>
<dbReference type="PANTHER" id="PTHR43861:SF6">
    <property type="entry name" value="METHYLTRANSFERASE TYPE 11"/>
    <property type="match status" value="1"/>
</dbReference>
<proteinExistence type="predicted"/>
<dbReference type="EMBL" id="QICS01000003">
    <property type="protein sequence ID" value="PXV91849.1"/>
    <property type="molecule type" value="Genomic_DNA"/>
</dbReference>
<name>A0A255I7K7_9FIRM</name>
<dbReference type="InterPro" id="IPR029063">
    <property type="entry name" value="SAM-dependent_MTases_sf"/>
</dbReference>
<keyword evidence="1" id="KW-0489">Methyltransferase</keyword>
<dbReference type="AlphaFoldDB" id="A0A255I7K7"/>
<comment type="caution">
    <text evidence="1">The sequence shown here is derived from an EMBL/GenBank/DDBJ whole genome shotgun (WGS) entry which is preliminary data.</text>
</comment>
<dbReference type="CDD" id="cd02440">
    <property type="entry name" value="AdoMet_MTases"/>
    <property type="match status" value="1"/>
</dbReference>